<dbReference type="AlphaFoldDB" id="A0A9P1N4S7"/>
<reference evidence="3" key="1">
    <citation type="submission" date="2022-11" db="EMBL/GenBank/DDBJ databases">
        <authorList>
            <person name="Kikuchi T."/>
        </authorList>
    </citation>
    <scope>NUCLEOTIDE SEQUENCE</scope>
    <source>
        <strain evidence="3">PS1010</strain>
    </source>
</reference>
<keyword evidence="2" id="KW-0472">Membrane</keyword>
<evidence type="ECO:0000313" key="3">
    <source>
        <dbReference type="EMBL" id="CAI5447971.1"/>
    </source>
</evidence>
<comment type="caution">
    <text evidence="3">The sequence shown here is derived from an EMBL/GenBank/DDBJ whole genome shotgun (WGS) entry which is preliminary data.</text>
</comment>
<proteinExistence type="predicted"/>
<name>A0A9P1N4S7_9PELO</name>
<feature type="region of interest" description="Disordered" evidence="1">
    <location>
        <begin position="63"/>
        <end position="83"/>
    </location>
</feature>
<feature type="transmembrane region" description="Helical" evidence="2">
    <location>
        <begin position="22"/>
        <end position="43"/>
    </location>
</feature>
<evidence type="ECO:0000256" key="2">
    <source>
        <dbReference type="SAM" id="Phobius"/>
    </source>
</evidence>
<evidence type="ECO:0000256" key="1">
    <source>
        <dbReference type="SAM" id="MobiDB-lite"/>
    </source>
</evidence>
<keyword evidence="2" id="KW-0812">Transmembrane</keyword>
<protein>
    <submittedName>
        <fullName evidence="3">Uncharacterized protein</fullName>
    </submittedName>
</protein>
<keyword evidence="2" id="KW-1133">Transmembrane helix</keyword>
<organism evidence="3 4">
    <name type="scientific">Caenorhabditis angaria</name>
    <dbReference type="NCBI Taxonomy" id="860376"/>
    <lineage>
        <taxon>Eukaryota</taxon>
        <taxon>Metazoa</taxon>
        <taxon>Ecdysozoa</taxon>
        <taxon>Nematoda</taxon>
        <taxon>Chromadorea</taxon>
        <taxon>Rhabditida</taxon>
        <taxon>Rhabditina</taxon>
        <taxon>Rhabditomorpha</taxon>
        <taxon>Rhabditoidea</taxon>
        <taxon>Rhabditidae</taxon>
        <taxon>Peloderinae</taxon>
        <taxon>Caenorhabditis</taxon>
    </lineage>
</organism>
<dbReference type="EMBL" id="CANHGI010000004">
    <property type="protein sequence ID" value="CAI5447971.1"/>
    <property type="molecule type" value="Genomic_DNA"/>
</dbReference>
<sequence>MWSLYSKYSPEPFEPIHLNHEIAGFILAAALVILISICAAILYQSVFQTDIFDVDFPEENEKLNQNDVDFPDNNIEEKRTLEE</sequence>
<keyword evidence="4" id="KW-1185">Reference proteome</keyword>
<gene>
    <name evidence="3" type="ORF">CAMP_LOCUS10608</name>
</gene>
<dbReference type="Proteomes" id="UP001152747">
    <property type="component" value="Unassembled WGS sequence"/>
</dbReference>
<evidence type="ECO:0000313" key="4">
    <source>
        <dbReference type="Proteomes" id="UP001152747"/>
    </source>
</evidence>
<accession>A0A9P1N4S7</accession>